<evidence type="ECO:0000256" key="3">
    <source>
        <dbReference type="ARBA" id="ARBA00022840"/>
    </source>
</evidence>
<evidence type="ECO:0000256" key="2">
    <source>
        <dbReference type="ARBA" id="ARBA00022741"/>
    </source>
</evidence>
<name>S9TMF8_MAGFU</name>
<dbReference type="Pfam" id="PF13535">
    <property type="entry name" value="ATP-grasp_4"/>
    <property type="match status" value="1"/>
</dbReference>
<evidence type="ECO:0000313" key="6">
    <source>
        <dbReference type="EMBL" id="EPY03461.1"/>
    </source>
</evidence>
<dbReference type="eggNOG" id="COG3919">
    <property type="taxonomic scope" value="Bacteria"/>
</dbReference>
<dbReference type="RefSeq" id="WP_021130407.1">
    <property type="nucleotide sequence ID" value="NZ_AQPH01000001.1"/>
</dbReference>
<dbReference type="SUPFAM" id="SSF56059">
    <property type="entry name" value="Glutathione synthetase ATP-binding domain-like"/>
    <property type="match status" value="1"/>
</dbReference>
<dbReference type="PATRIC" id="fig|1316936.3.peg.16"/>
<evidence type="ECO:0000259" key="5">
    <source>
        <dbReference type="PROSITE" id="PS50975"/>
    </source>
</evidence>
<dbReference type="AlphaFoldDB" id="S9TMF8"/>
<protein>
    <recommendedName>
        <fullName evidence="5">ATP-grasp domain-containing protein</fullName>
    </recommendedName>
</protein>
<dbReference type="PANTHER" id="PTHR43585:SF2">
    <property type="entry name" value="ATP-GRASP ENZYME FSQD"/>
    <property type="match status" value="1"/>
</dbReference>
<evidence type="ECO:0000313" key="7">
    <source>
        <dbReference type="Proteomes" id="UP000015350"/>
    </source>
</evidence>
<accession>S9TMF8</accession>
<dbReference type="PANTHER" id="PTHR43585">
    <property type="entry name" value="FUMIPYRROLE BIOSYNTHESIS PROTEIN C"/>
    <property type="match status" value="1"/>
</dbReference>
<keyword evidence="1" id="KW-0436">Ligase</keyword>
<gene>
    <name evidence="6" type="ORF">K678_00080</name>
</gene>
<dbReference type="STRING" id="1316936.K678_00080"/>
<sequence length="389" mass="42779">MFILEEPYVSDLLVATIGALGLPVLDTPIARRRLTGRAESLIVDAATFAAAAAKPGARLYANSENAIGWIAEHLSDTDRPRMIELFKDKVAFRELVADLYPGYRFAACSLAELRGFDPNTIPFPFVIKPAVGFFSMGVHVVESVEAWRKAIDAIEHEASQFATLYPQQVLGLDRFIIEEVIPGEEFAIDAYYDTTGTPVLVNAYTHLFASANDVSDRVYYTNAETVARLGAPALDFLAEVGRRARITDFPVHVEMRIDAAGNAAPIEVNPMRFGGWCATDLASFAYGINPYRCYLRGETIDWSSIAAATTGRTTAIVVSDLPNSVDLARIQSVDYDGFAARFSRVLELRPTDFNRYPVFAFTFVAVPSNDLGELQAVLGADLRTHLTMR</sequence>
<dbReference type="OrthoDB" id="9765608at2"/>
<dbReference type="GO" id="GO:0046872">
    <property type="term" value="F:metal ion binding"/>
    <property type="evidence" value="ECO:0007669"/>
    <property type="project" value="InterPro"/>
</dbReference>
<evidence type="ECO:0000256" key="4">
    <source>
        <dbReference type="PROSITE-ProRule" id="PRU00409"/>
    </source>
</evidence>
<dbReference type="GO" id="GO:0016874">
    <property type="term" value="F:ligase activity"/>
    <property type="evidence" value="ECO:0007669"/>
    <property type="project" value="UniProtKB-KW"/>
</dbReference>
<proteinExistence type="predicted"/>
<dbReference type="InterPro" id="IPR011761">
    <property type="entry name" value="ATP-grasp"/>
</dbReference>
<dbReference type="InterPro" id="IPR052032">
    <property type="entry name" value="ATP-dep_AA_Ligase"/>
</dbReference>
<dbReference type="Proteomes" id="UP000015350">
    <property type="component" value="Unassembled WGS sequence"/>
</dbReference>
<comment type="caution">
    <text evidence="6">The sequence shown here is derived from an EMBL/GenBank/DDBJ whole genome shotgun (WGS) entry which is preliminary data.</text>
</comment>
<organism evidence="6 7">
    <name type="scientific">Magnetospirillum fulvum MGU-K5</name>
    <dbReference type="NCBI Taxonomy" id="1316936"/>
    <lineage>
        <taxon>Bacteria</taxon>
        <taxon>Pseudomonadati</taxon>
        <taxon>Pseudomonadota</taxon>
        <taxon>Alphaproteobacteria</taxon>
        <taxon>Rhodospirillales</taxon>
        <taxon>Rhodospirillaceae</taxon>
        <taxon>Magnetospirillum</taxon>
    </lineage>
</organism>
<dbReference type="GO" id="GO:0005524">
    <property type="term" value="F:ATP binding"/>
    <property type="evidence" value="ECO:0007669"/>
    <property type="project" value="UniProtKB-UniRule"/>
</dbReference>
<dbReference type="Gene3D" id="3.30.470.20">
    <property type="entry name" value="ATP-grasp fold, B domain"/>
    <property type="match status" value="1"/>
</dbReference>
<keyword evidence="3 4" id="KW-0067">ATP-binding</keyword>
<keyword evidence="2 4" id="KW-0547">Nucleotide-binding</keyword>
<feature type="domain" description="ATP-grasp" evidence="5">
    <location>
        <begin position="89"/>
        <end position="299"/>
    </location>
</feature>
<evidence type="ECO:0000256" key="1">
    <source>
        <dbReference type="ARBA" id="ARBA00022598"/>
    </source>
</evidence>
<dbReference type="EMBL" id="AQPH01000001">
    <property type="protein sequence ID" value="EPY03461.1"/>
    <property type="molecule type" value="Genomic_DNA"/>
</dbReference>
<dbReference type="PROSITE" id="PS50975">
    <property type="entry name" value="ATP_GRASP"/>
    <property type="match status" value="1"/>
</dbReference>
<reference evidence="6 7" key="1">
    <citation type="submission" date="2013-04" db="EMBL/GenBank/DDBJ databases">
        <authorList>
            <person name="Kuznetsov B."/>
            <person name="Ivanovsky R."/>
        </authorList>
    </citation>
    <scope>NUCLEOTIDE SEQUENCE [LARGE SCALE GENOMIC DNA]</scope>
    <source>
        <strain evidence="6 7">MGU-K5</strain>
    </source>
</reference>